<keyword evidence="1" id="KW-1133">Transmembrane helix</keyword>
<organism evidence="2 3">
    <name type="scientific">Sphagnum troendelagicum</name>
    <dbReference type="NCBI Taxonomy" id="128251"/>
    <lineage>
        <taxon>Eukaryota</taxon>
        <taxon>Viridiplantae</taxon>
        <taxon>Streptophyta</taxon>
        <taxon>Embryophyta</taxon>
        <taxon>Bryophyta</taxon>
        <taxon>Sphagnophytina</taxon>
        <taxon>Sphagnopsida</taxon>
        <taxon>Sphagnales</taxon>
        <taxon>Sphagnaceae</taxon>
        <taxon>Sphagnum</taxon>
    </lineage>
</organism>
<keyword evidence="1" id="KW-0472">Membrane</keyword>
<feature type="transmembrane region" description="Helical" evidence="1">
    <location>
        <begin position="234"/>
        <end position="257"/>
    </location>
</feature>
<dbReference type="Proteomes" id="UP001497512">
    <property type="component" value="Chromosome 14"/>
</dbReference>
<dbReference type="EMBL" id="OZ019906">
    <property type="protein sequence ID" value="CAK9204538.1"/>
    <property type="molecule type" value="Genomic_DNA"/>
</dbReference>
<proteinExistence type="predicted"/>
<feature type="transmembrane region" description="Helical" evidence="1">
    <location>
        <begin position="148"/>
        <end position="170"/>
    </location>
</feature>
<evidence type="ECO:0000313" key="2">
    <source>
        <dbReference type="EMBL" id="CAK9204538.1"/>
    </source>
</evidence>
<accession>A0ABP0TTD9</accession>
<sequence>MAGSVVRLGAHSCSSSSLQVCSDSWKRWRVAASLAPFPQNRSGNQLAVYGALWEHPSTKWAAHELKRVSGLRSAMKSFAVGNDKAPVEDLDFVECDNEGEGVDDAQQGNDPDKQKGGLEQWWRKFMASRTFQRAEFTNKLKQYGVAGILSYGLLNTVYYLGAFLFVWFYVAPSPGGLGFVPAAERFLKLIAMVWAGSQVTKVLRGLGALALAPLVDKGLIWFTNHFRFASRGKAFGFLVGIAVLLAIAVFFVITILWA</sequence>
<protein>
    <submittedName>
        <fullName evidence="2">Uncharacterized protein</fullName>
    </submittedName>
</protein>
<reference evidence="2" key="1">
    <citation type="submission" date="2024-02" db="EMBL/GenBank/DDBJ databases">
        <authorList>
            <consortium name="ELIXIR-Norway"/>
            <consortium name="Elixir Norway"/>
        </authorList>
    </citation>
    <scope>NUCLEOTIDE SEQUENCE</scope>
</reference>
<feature type="transmembrane region" description="Helical" evidence="1">
    <location>
        <begin position="202"/>
        <end position="222"/>
    </location>
</feature>
<name>A0ABP0TTD9_9BRYO</name>
<evidence type="ECO:0000256" key="1">
    <source>
        <dbReference type="SAM" id="Phobius"/>
    </source>
</evidence>
<keyword evidence="3" id="KW-1185">Reference proteome</keyword>
<keyword evidence="1" id="KW-0812">Transmembrane</keyword>
<evidence type="ECO:0000313" key="3">
    <source>
        <dbReference type="Proteomes" id="UP001497512"/>
    </source>
</evidence>
<gene>
    <name evidence="2" type="ORF">CSSPTR1EN2_LOCUS7436</name>
</gene>
<dbReference type="PANTHER" id="PTHR34370:SF2">
    <property type="entry name" value="GAG-POL POLYPROTEIN_RETROTRANSPOSON"/>
    <property type="match status" value="1"/>
</dbReference>
<dbReference type="PANTHER" id="PTHR34370">
    <property type="entry name" value="OS04G0600100 PROTEIN"/>
    <property type="match status" value="1"/>
</dbReference>